<keyword evidence="1" id="KW-0812">Transmembrane</keyword>
<dbReference type="PANTHER" id="PTHR48223:SF1">
    <property type="entry name" value="ABC TRANSMEMBRANE TYPE-1 DOMAIN-CONTAINING PROTEIN"/>
    <property type="match status" value="1"/>
</dbReference>
<evidence type="ECO:0000313" key="2">
    <source>
        <dbReference type="EMBL" id="KAK1301511.1"/>
    </source>
</evidence>
<proteinExistence type="predicted"/>
<evidence type="ECO:0008006" key="4">
    <source>
        <dbReference type="Google" id="ProtNLM"/>
    </source>
</evidence>
<feature type="transmembrane region" description="Helical" evidence="1">
    <location>
        <begin position="237"/>
        <end position="257"/>
    </location>
</feature>
<feature type="transmembrane region" description="Helical" evidence="1">
    <location>
        <begin position="200"/>
        <end position="217"/>
    </location>
</feature>
<organism evidence="2 3">
    <name type="scientific">Acorus calamus</name>
    <name type="common">Sweet flag</name>
    <dbReference type="NCBI Taxonomy" id="4465"/>
    <lineage>
        <taxon>Eukaryota</taxon>
        <taxon>Viridiplantae</taxon>
        <taxon>Streptophyta</taxon>
        <taxon>Embryophyta</taxon>
        <taxon>Tracheophyta</taxon>
        <taxon>Spermatophyta</taxon>
        <taxon>Magnoliopsida</taxon>
        <taxon>Liliopsida</taxon>
        <taxon>Acoraceae</taxon>
        <taxon>Acorus</taxon>
    </lineage>
</organism>
<dbReference type="PANTHER" id="PTHR48223">
    <property type="entry name" value="DEFECTIVE 2759, PUTATIVE ISOFORM 1-RELATED"/>
    <property type="match status" value="1"/>
</dbReference>
<keyword evidence="1" id="KW-1133">Transmembrane helix</keyword>
<sequence length="338" mass="37846">MVALIANPTQASCSTFSSRPLPCTQGVTLKTCACCHSVGRDGCSLLQLRCPASVRWRPVILQTGKSFKVSSFNGSPQNDDSVGKCNGIKSAKISVKLSYAPQESDETVNRSSGIHNLPLSYESEDGDNGLAGYPVIQNLFKKWLMILRTQPSSQASEIVPGPPQCENIPETHSVSLRLKARNVLSDLLGFFFRLDMAIRTPLLLFIPLYLAVNLVYGAEVSRELTPMWIIGPPILSIHVRMVQGIYALYISFFKLLVKNITYLPTYYKLVSSYVAEGKLKAFLCQPVVDIKNFDYEGNLRPKLKQLQEWVVEKYLDYVESIWPFYCKTISFLKKANLI</sequence>
<evidence type="ECO:0000313" key="3">
    <source>
        <dbReference type="Proteomes" id="UP001180020"/>
    </source>
</evidence>
<keyword evidence="1" id="KW-0472">Membrane</keyword>
<evidence type="ECO:0000256" key="1">
    <source>
        <dbReference type="SAM" id="Phobius"/>
    </source>
</evidence>
<gene>
    <name evidence="2" type="ORF">QJS10_CPB12g00099</name>
</gene>
<accession>A0AAV9DKP3</accession>
<comment type="caution">
    <text evidence="2">The sequence shown here is derived from an EMBL/GenBank/DDBJ whole genome shotgun (WGS) entry which is preliminary data.</text>
</comment>
<keyword evidence="3" id="KW-1185">Reference proteome</keyword>
<dbReference type="AlphaFoldDB" id="A0AAV9DKP3"/>
<dbReference type="EMBL" id="JAUJYO010000012">
    <property type="protein sequence ID" value="KAK1301511.1"/>
    <property type="molecule type" value="Genomic_DNA"/>
</dbReference>
<protein>
    <recommendedName>
        <fullName evidence="4">Embryo defective 2759</fullName>
    </recommendedName>
</protein>
<reference evidence="2" key="2">
    <citation type="submission" date="2023-06" db="EMBL/GenBank/DDBJ databases">
        <authorList>
            <person name="Ma L."/>
            <person name="Liu K.-W."/>
            <person name="Li Z."/>
            <person name="Hsiao Y.-Y."/>
            <person name="Qi Y."/>
            <person name="Fu T."/>
            <person name="Tang G."/>
            <person name="Zhang D."/>
            <person name="Sun W.-H."/>
            <person name="Liu D.-K."/>
            <person name="Li Y."/>
            <person name="Chen G.-Z."/>
            <person name="Liu X.-D."/>
            <person name="Liao X.-Y."/>
            <person name="Jiang Y.-T."/>
            <person name="Yu X."/>
            <person name="Hao Y."/>
            <person name="Huang J."/>
            <person name="Zhao X.-W."/>
            <person name="Ke S."/>
            <person name="Chen Y.-Y."/>
            <person name="Wu W.-L."/>
            <person name="Hsu J.-L."/>
            <person name="Lin Y.-F."/>
            <person name="Huang M.-D."/>
            <person name="Li C.-Y."/>
            <person name="Huang L."/>
            <person name="Wang Z.-W."/>
            <person name="Zhao X."/>
            <person name="Zhong W.-Y."/>
            <person name="Peng D.-H."/>
            <person name="Ahmad S."/>
            <person name="Lan S."/>
            <person name="Zhang J.-S."/>
            <person name="Tsai W.-C."/>
            <person name="Van De Peer Y."/>
            <person name="Liu Z.-J."/>
        </authorList>
    </citation>
    <scope>NUCLEOTIDE SEQUENCE</scope>
    <source>
        <strain evidence="2">CP</strain>
        <tissue evidence="2">Leaves</tissue>
    </source>
</reference>
<name>A0AAV9DKP3_ACOCL</name>
<dbReference type="Proteomes" id="UP001180020">
    <property type="component" value="Unassembled WGS sequence"/>
</dbReference>
<reference evidence="2" key="1">
    <citation type="journal article" date="2023" name="Nat. Commun.">
        <title>Diploid and tetraploid genomes of Acorus and the evolution of monocots.</title>
        <authorList>
            <person name="Ma L."/>
            <person name="Liu K.W."/>
            <person name="Li Z."/>
            <person name="Hsiao Y.Y."/>
            <person name="Qi Y."/>
            <person name="Fu T."/>
            <person name="Tang G.D."/>
            <person name="Zhang D."/>
            <person name="Sun W.H."/>
            <person name="Liu D.K."/>
            <person name="Li Y."/>
            <person name="Chen G.Z."/>
            <person name="Liu X.D."/>
            <person name="Liao X.Y."/>
            <person name="Jiang Y.T."/>
            <person name="Yu X."/>
            <person name="Hao Y."/>
            <person name="Huang J."/>
            <person name="Zhao X.W."/>
            <person name="Ke S."/>
            <person name="Chen Y.Y."/>
            <person name="Wu W.L."/>
            <person name="Hsu J.L."/>
            <person name="Lin Y.F."/>
            <person name="Huang M.D."/>
            <person name="Li C.Y."/>
            <person name="Huang L."/>
            <person name="Wang Z.W."/>
            <person name="Zhao X."/>
            <person name="Zhong W.Y."/>
            <person name="Peng D.H."/>
            <person name="Ahmad S."/>
            <person name="Lan S."/>
            <person name="Zhang J.S."/>
            <person name="Tsai W.C."/>
            <person name="Van de Peer Y."/>
            <person name="Liu Z.J."/>
        </authorList>
    </citation>
    <scope>NUCLEOTIDE SEQUENCE</scope>
    <source>
        <strain evidence="2">CP</strain>
    </source>
</reference>